<protein>
    <submittedName>
        <fullName evidence="2">Uncharacterized protein</fullName>
    </submittedName>
</protein>
<name>A0ABY4C2H9_9MICO</name>
<gene>
    <name evidence="2" type="ORF">MTO99_07415</name>
</gene>
<dbReference type="RefSeq" id="WP_243558172.1">
    <property type="nucleotide sequence ID" value="NZ_CP094528.1"/>
</dbReference>
<evidence type="ECO:0000313" key="2">
    <source>
        <dbReference type="EMBL" id="UOE45573.1"/>
    </source>
</evidence>
<reference evidence="2 3" key="1">
    <citation type="submission" date="2022-03" db="EMBL/GenBank/DDBJ databases">
        <title>Mucilaginibacter sp. isolated from the gut of Protaetia brevitarsis seulensis larvae.</title>
        <authorList>
            <person name="Won M."/>
            <person name="Kim S.-J."/>
            <person name="Kwon S.-W."/>
        </authorList>
    </citation>
    <scope>NUCLEOTIDE SEQUENCE [LARGE SCALE GENOMIC DNA]</scope>
    <source>
        <strain evidence="2 3">CFWR-12</strain>
    </source>
</reference>
<evidence type="ECO:0000256" key="1">
    <source>
        <dbReference type="SAM" id="MobiDB-lite"/>
    </source>
</evidence>
<feature type="compositionally biased region" description="Basic and acidic residues" evidence="1">
    <location>
        <begin position="1"/>
        <end position="19"/>
    </location>
</feature>
<keyword evidence="3" id="KW-1185">Reference proteome</keyword>
<sequence length="97" mass="10520">MGAQDPRREGARADQRWETDGGSLAAGAEPEASVDVVASDRAEPAASVDAVASEPEPSAEADRTSKRERKARWRTATGEHWHRSGYSDDTKRRRDGG</sequence>
<proteinExistence type="predicted"/>
<dbReference type="Proteomes" id="UP000832097">
    <property type="component" value="Chromosome"/>
</dbReference>
<evidence type="ECO:0000313" key="3">
    <source>
        <dbReference type="Proteomes" id="UP000832097"/>
    </source>
</evidence>
<organism evidence="2 3">
    <name type="scientific">Agromyces larvae</name>
    <dbReference type="NCBI Taxonomy" id="2929802"/>
    <lineage>
        <taxon>Bacteria</taxon>
        <taxon>Bacillati</taxon>
        <taxon>Actinomycetota</taxon>
        <taxon>Actinomycetes</taxon>
        <taxon>Micrococcales</taxon>
        <taxon>Microbacteriaceae</taxon>
        <taxon>Agromyces</taxon>
    </lineage>
</organism>
<feature type="region of interest" description="Disordered" evidence="1">
    <location>
        <begin position="1"/>
        <end position="97"/>
    </location>
</feature>
<accession>A0ABY4C2H9</accession>
<feature type="compositionally biased region" description="Basic and acidic residues" evidence="1">
    <location>
        <begin position="77"/>
        <end position="97"/>
    </location>
</feature>
<dbReference type="EMBL" id="CP094528">
    <property type="protein sequence ID" value="UOE45573.1"/>
    <property type="molecule type" value="Genomic_DNA"/>
</dbReference>